<evidence type="ECO:0000256" key="1">
    <source>
        <dbReference type="SAM" id="MobiDB-lite"/>
    </source>
</evidence>
<evidence type="ECO:0000313" key="2">
    <source>
        <dbReference type="EMBL" id="KRO01273.1"/>
    </source>
</evidence>
<sequence length="81" mass="8481">MGLGESEADASEDSEVEGCDESPDFSKEDDAPFSVLFLFAVEDSVFVLVFGAPFEGAALSACELSKGFVPCKGEVSAFCVD</sequence>
<evidence type="ECO:0000313" key="3">
    <source>
        <dbReference type="Proteomes" id="UP000051927"/>
    </source>
</evidence>
<feature type="compositionally biased region" description="Acidic residues" evidence="1">
    <location>
        <begin position="1"/>
        <end position="23"/>
    </location>
</feature>
<dbReference type="EMBL" id="JQCP01000007">
    <property type="protein sequence ID" value="KRO01273.1"/>
    <property type="molecule type" value="Genomic_DNA"/>
</dbReference>
<accession>A0ABR5PYP4</accession>
<protein>
    <submittedName>
        <fullName evidence="2">Uncharacterized protein</fullName>
    </submittedName>
</protein>
<gene>
    <name evidence="2" type="ORF">IV60_GL001521</name>
</gene>
<reference evidence="2 3" key="1">
    <citation type="journal article" date="2015" name="Genome Announc.">
        <title>Expanding the biotechnology potential of lactobacilli through comparative genomics of 213 strains and associated genera.</title>
        <authorList>
            <person name="Sun Z."/>
            <person name="Harris H.M."/>
            <person name="McCann A."/>
            <person name="Guo C."/>
            <person name="Argimon S."/>
            <person name="Zhang W."/>
            <person name="Yang X."/>
            <person name="Jeffery I.B."/>
            <person name="Cooney J.C."/>
            <person name="Kagawa T.F."/>
            <person name="Liu W."/>
            <person name="Song Y."/>
            <person name="Salvetti E."/>
            <person name="Wrobel A."/>
            <person name="Rasinkangas P."/>
            <person name="Parkhill J."/>
            <person name="Rea M.C."/>
            <person name="O'Sullivan O."/>
            <person name="Ritari J."/>
            <person name="Douillard F.P."/>
            <person name="Paul Ross R."/>
            <person name="Yang R."/>
            <person name="Briner A.E."/>
            <person name="Felis G.E."/>
            <person name="de Vos W.M."/>
            <person name="Barrangou R."/>
            <person name="Klaenhammer T.R."/>
            <person name="Caufield P.W."/>
            <person name="Cui Y."/>
            <person name="Zhang H."/>
            <person name="O'Toole P.W."/>
        </authorList>
    </citation>
    <scope>NUCLEOTIDE SEQUENCE [LARGE SCALE GENOMIC DNA]</scope>
    <source>
        <strain evidence="2 3">DSM 7090</strain>
    </source>
</reference>
<keyword evidence="3" id="KW-1185">Reference proteome</keyword>
<comment type="caution">
    <text evidence="2">The sequence shown here is derived from an EMBL/GenBank/DDBJ whole genome shotgun (WGS) entry which is preliminary data.</text>
</comment>
<organism evidence="2 3">
    <name type="scientific">Lancefieldella rimae</name>
    <dbReference type="NCBI Taxonomy" id="1383"/>
    <lineage>
        <taxon>Bacteria</taxon>
        <taxon>Bacillati</taxon>
        <taxon>Actinomycetota</taxon>
        <taxon>Coriobacteriia</taxon>
        <taxon>Coriobacteriales</taxon>
        <taxon>Atopobiaceae</taxon>
        <taxon>Lancefieldella</taxon>
    </lineage>
</organism>
<dbReference type="Proteomes" id="UP000051927">
    <property type="component" value="Unassembled WGS sequence"/>
</dbReference>
<proteinExistence type="predicted"/>
<feature type="region of interest" description="Disordered" evidence="1">
    <location>
        <begin position="1"/>
        <end position="27"/>
    </location>
</feature>
<name>A0ABR5PYP4_9ACTN</name>